<dbReference type="CDD" id="cd13778">
    <property type="entry name" value="Aar2_C"/>
    <property type="match status" value="1"/>
</dbReference>
<organism evidence="5 6">
    <name type="scientific">Dichotomopilus funicola</name>
    <dbReference type="NCBI Taxonomy" id="1934379"/>
    <lineage>
        <taxon>Eukaryota</taxon>
        <taxon>Fungi</taxon>
        <taxon>Dikarya</taxon>
        <taxon>Ascomycota</taxon>
        <taxon>Pezizomycotina</taxon>
        <taxon>Sordariomycetes</taxon>
        <taxon>Sordariomycetidae</taxon>
        <taxon>Sordariales</taxon>
        <taxon>Chaetomiaceae</taxon>
        <taxon>Dichotomopilus</taxon>
    </lineage>
</organism>
<dbReference type="InterPro" id="IPR038516">
    <property type="entry name" value="AAR2_N_sf"/>
</dbReference>
<accession>A0AAN6V8R5</accession>
<dbReference type="InterPro" id="IPR038514">
    <property type="entry name" value="AAR2_C_sf"/>
</dbReference>
<reference evidence="5" key="2">
    <citation type="submission" date="2023-05" db="EMBL/GenBank/DDBJ databases">
        <authorList>
            <consortium name="Lawrence Berkeley National Laboratory"/>
            <person name="Steindorff A."/>
            <person name="Hensen N."/>
            <person name="Bonometti L."/>
            <person name="Westerberg I."/>
            <person name="Brannstrom I.O."/>
            <person name="Guillou S."/>
            <person name="Cros-Aarteil S."/>
            <person name="Calhoun S."/>
            <person name="Haridas S."/>
            <person name="Kuo A."/>
            <person name="Mondo S."/>
            <person name="Pangilinan J."/>
            <person name="Riley R."/>
            <person name="Labutti K."/>
            <person name="Andreopoulos B."/>
            <person name="Lipzen A."/>
            <person name="Chen C."/>
            <person name="Yanf M."/>
            <person name="Daum C."/>
            <person name="Ng V."/>
            <person name="Clum A."/>
            <person name="Ohm R."/>
            <person name="Martin F."/>
            <person name="Silar P."/>
            <person name="Natvig D."/>
            <person name="Lalanne C."/>
            <person name="Gautier V."/>
            <person name="Ament-Velasquez S.L."/>
            <person name="Kruys A."/>
            <person name="Hutchinson M.I."/>
            <person name="Powell A.J."/>
            <person name="Barry K."/>
            <person name="Miller A.N."/>
            <person name="Grigoriev I.V."/>
            <person name="Debuchy R."/>
            <person name="Gladieux P."/>
            <person name="Thoren M.H."/>
            <person name="Johannesson H."/>
        </authorList>
    </citation>
    <scope>NUCLEOTIDE SEQUENCE</scope>
    <source>
        <strain evidence="5">CBS 141.50</strain>
    </source>
</reference>
<name>A0AAN6V8R5_9PEZI</name>
<evidence type="ECO:0000313" key="5">
    <source>
        <dbReference type="EMBL" id="KAK4146897.1"/>
    </source>
</evidence>
<keyword evidence="6" id="KW-1185">Reference proteome</keyword>
<sequence>MAASTAALTGASLVSPSHTQRSLLENGDVFRLLQLPENFIIGLDTVALTTSKTFHGFRDIPPGVHFIWAQQPGGVSRCGYWFVTGERGRLRVKEWDRYNEVLREPRRQVQVTDHNDDLGTVAQLLRPYVTQDQRNRPNVPIDNALPAWAQSPATVWDTLTTAISTQSLARITGKQGVEEFLVDLIDSARDVQPDEPNLSTSTTTTTNQLNFLFTQDFRDLRILDLRSSSTATTSEATDTSLRVQALLSPHEPKEKKQPHDEPNPNPESSLLAELQFTFLTGTHLGNPACLEQWWDLVLKIVLRAYDLALSHPKLVAGLLRTLHAQLLYTEYYLASPGEASGAGDGARAGAYAGGDEEGEGRGLSGDRPIFVHRPLNKWKLVRLLSGYRVQLDGLPRGGEVDGTARLEEVDEVFGELVGWLWRIDIDLRRDEGAQQAGGETGGGQDRDSEEDEDEQPVVVELDEEGREVGLVSFRD</sequence>
<protein>
    <submittedName>
        <fullName evidence="5">AAR2 protein-domain-containing protein</fullName>
    </submittedName>
</protein>
<dbReference type="Gene3D" id="1.25.40.550">
    <property type="entry name" value="Aar2, C-terminal domain-like"/>
    <property type="match status" value="1"/>
</dbReference>
<feature type="compositionally biased region" description="Basic and acidic residues" evidence="2">
    <location>
        <begin position="250"/>
        <end position="262"/>
    </location>
</feature>
<dbReference type="InterPro" id="IPR007946">
    <property type="entry name" value="AAR2"/>
</dbReference>
<comment type="caution">
    <text evidence="5">The sequence shown here is derived from an EMBL/GenBank/DDBJ whole genome shotgun (WGS) entry which is preliminary data.</text>
</comment>
<evidence type="ECO:0000259" key="3">
    <source>
        <dbReference type="Pfam" id="PF05282"/>
    </source>
</evidence>
<proteinExistence type="inferred from homology"/>
<feature type="domain" description="AAR2 N-terminal" evidence="4">
    <location>
        <begin position="28"/>
        <end position="173"/>
    </location>
</feature>
<dbReference type="InterPro" id="IPR033647">
    <property type="entry name" value="Aar2_N"/>
</dbReference>
<dbReference type="Proteomes" id="UP001302676">
    <property type="component" value="Unassembled WGS sequence"/>
</dbReference>
<evidence type="ECO:0000256" key="2">
    <source>
        <dbReference type="SAM" id="MobiDB-lite"/>
    </source>
</evidence>
<dbReference type="Pfam" id="PF05282">
    <property type="entry name" value="AAR2"/>
    <property type="match status" value="1"/>
</dbReference>
<reference evidence="5" key="1">
    <citation type="journal article" date="2023" name="Mol. Phylogenet. Evol.">
        <title>Genome-scale phylogeny and comparative genomics of the fungal order Sordariales.</title>
        <authorList>
            <person name="Hensen N."/>
            <person name="Bonometti L."/>
            <person name="Westerberg I."/>
            <person name="Brannstrom I.O."/>
            <person name="Guillou S."/>
            <person name="Cros-Aarteil S."/>
            <person name="Calhoun S."/>
            <person name="Haridas S."/>
            <person name="Kuo A."/>
            <person name="Mondo S."/>
            <person name="Pangilinan J."/>
            <person name="Riley R."/>
            <person name="LaButti K."/>
            <person name="Andreopoulos B."/>
            <person name="Lipzen A."/>
            <person name="Chen C."/>
            <person name="Yan M."/>
            <person name="Daum C."/>
            <person name="Ng V."/>
            <person name="Clum A."/>
            <person name="Steindorff A."/>
            <person name="Ohm R.A."/>
            <person name="Martin F."/>
            <person name="Silar P."/>
            <person name="Natvig D.O."/>
            <person name="Lalanne C."/>
            <person name="Gautier V."/>
            <person name="Ament-Velasquez S.L."/>
            <person name="Kruys A."/>
            <person name="Hutchinson M.I."/>
            <person name="Powell A.J."/>
            <person name="Barry K."/>
            <person name="Miller A.N."/>
            <person name="Grigoriev I.V."/>
            <person name="Debuchy R."/>
            <person name="Gladieux P."/>
            <person name="Hiltunen Thoren M."/>
            <person name="Johannesson H."/>
        </authorList>
    </citation>
    <scope>NUCLEOTIDE SEQUENCE</scope>
    <source>
        <strain evidence="5">CBS 141.50</strain>
    </source>
</reference>
<feature type="domain" description="AAR2 C-terminal" evidence="3">
    <location>
        <begin position="228"/>
        <end position="329"/>
    </location>
</feature>
<gene>
    <name evidence="5" type="ORF">C8A04DRAFT_34467</name>
</gene>
<dbReference type="PANTHER" id="PTHR12689:SF4">
    <property type="entry name" value="PROTEIN AAR2 HOMOLOG"/>
    <property type="match status" value="1"/>
</dbReference>
<dbReference type="Gene3D" id="2.60.34.20">
    <property type="match status" value="1"/>
</dbReference>
<dbReference type="EMBL" id="MU853558">
    <property type="protein sequence ID" value="KAK4146897.1"/>
    <property type="molecule type" value="Genomic_DNA"/>
</dbReference>
<feature type="region of interest" description="Disordered" evidence="2">
    <location>
        <begin position="431"/>
        <end position="461"/>
    </location>
</feature>
<dbReference type="GO" id="GO:0000244">
    <property type="term" value="P:spliceosomal tri-snRNP complex assembly"/>
    <property type="evidence" value="ECO:0007669"/>
    <property type="project" value="TreeGrafter"/>
</dbReference>
<dbReference type="PANTHER" id="PTHR12689">
    <property type="entry name" value="A1 CISTRON SPLICING FACTOR AAR2-RELATED"/>
    <property type="match status" value="1"/>
</dbReference>
<dbReference type="RefSeq" id="XP_062640268.1">
    <property type="nucleotide sequence ID" value="XM_062782834.1"/>
</dbReference>
<evidence type="ECO:0000259" key="4">
    <source>
        <dbReference type="Pfam" id="PF20981"/>
    </source>
</evidence>
<feature type="region of interest" description="Disordered" evidence="2">
    <location>
        <begin position="340"/>
        <end position="362"/>
    </location>
</feature>
<dbReference type="InterPro" id="IPR033648">
    <property type="entry name" value="AAR2_C"/>
</dbReference>
<feature type="compositionally biased region" description="Acidic residues" evidence="2">
    <location>
        <begin position="447"/>
        <end position="461"/>
    </location>
</feature>
<comment type="similarity">
    <text evidence="1">Belongs to the AAR2 family.</text>
</comment>
<dbReference type="AlphaFoldDB" id="A0AAN6V8R5"/>
<dbReference type="CDD" id="cd13777">
    <property type="entry name" value="Aar2_N"/>
    <property type="match status" value="1"/>
</dbReference>
<evidence type="ECO:0000313" key="6">
    <source>
        <dbReference type="Proteomes" id="UP001302676"/>
    </source>
</evidence>
<dbReference type="GeneID" id="87819447"/>
<dbReference type="Pfam" id="PF20981">
    <property type="entry name" value="AAR2_1st"/>
    <property type="match status" value="1"/>
</dbReference>
<evidence type="ECO:0000256" key="1">
    <source>
        <dbReference type="ARBA" id="ARBA00006281"/>
    </source>
</evidence>
<feature type="region of interest" description="Disordered" evidence="2">
    <location>
        <begin position="249"/>
        <end position="268"/>
    </location>
</feature>